<keyword evidence="2" id="KW-1185">Reference proteome</keyword>
<evidence type="ECO:0000313" key="2">
    <source>
        <dbReference type="Proteomes" id="UP000033551"/>
    </source>
</evidence>
<name>A0A0F4J5C1_9ACTN</name>
<evidence type="ECO:0000313" key="1">
    <source>
        <dbReference type="EMBL" id="KJY28953.1"/>
    </source>
</evidence>
<dbReference type="OrthoDB" id="7302783at2"/>
<dbReference type="Proteomes" id="UP000033551">
    <property type="component" value="Unassembled WGS sequence"/>
</dbReference>
<reference evidence="1 2" key="1">
    <citation type="submission" date="2015-02" db="EMBL/GenBank/DDBJ databases">
        <authorList>
            <person name="Ju K.-S."/>
            <person name="Doroghazi J.R."/>
            <person name="Metcalf W."/>
        </authorList>
    </citation>
    <scope>NUCLEOTIDE SEQUENCE [LARGE SCALE GENOMIC DNA]</scope>
    <source>
        <strain evidence="1 2">NRRL ISP-5550</strain>
    </source>
</reference>
<comment type="caution">
    <text evidence="1">The sequence shown here is derived from an EMBL/GenBank/DDBJ whole genome shotgun (WGS) entry which is preliminary data.</text>
</comment>
<proteinExistence type="predicted"/>
<dbReference type="EMBL" id="JZWV01000689">
    <property type="protein sequence ID" value="KJY28953.1"/>
    <property type="molecule type" value="Genomic_DNA"/>
</dbReference>
<sequence length="185" mass="20337">MTARAPQSSRLDACISPTARDALAPGSRDRLIAQESLRIRWHQLFDRIPLLSARLPDTTDLYEAFLEWAVAGHRRLDWRMHLHFLEFLEGRDGGGAGIPLRPQDHIELLAASAARWFASPEHRQRGLALTTAALAPKVVVALKGNAPLERGRVKLAQLPGLEPAPGIHWALSGPGDFAVLTWSAL</sequence>
<protein>
    <submittedName>
        <fullName evidence="1">Uncharacterized protein</fullName>
    </submittedName>
</protein>
<organism evidence="1 2">
    <name type="scientific">Streptomyces katrae</name>
    <dbReference type="NCBI Taxonomy" id="68223"/>
    <lineage>
        <taxon>Bacteria</taxon>
        <taxon>Bacillati</taxon>
        <taxon>Actinomycetota</taxon>
        <taxon>Actinomycetes</taxon>
        <taxon>Kitasatosporales</taxon>
        <taxon>Streptomycetaceae</taxon>
        <taxon>Streptomyces</taxon>
    </lineage>
</organism>
<gene>
    <name evidence="1" type="ORF">VR44_24085</name>
</gene>
<dbReference type="AlphaFoldDB" id="A0A0F4J5C1"/>
<accession>A0A0F4J5C1</accession>
<dbReference type="RefSeq" id="WP_045949671.1">
    <property type="nucleotide sequence ID" value="NZ_JZWV01000689.1"/>
</dbReference>